<gene>
    <name evidence="1" type="ORF">PRZ48_006767</name>
</gene>
<accession>A0ABR0EI93</accession>
<protein>
    <submittedName>
        <fullName evidence="1">Uncharacterized protein</fullName>
    </submittedName>
</protein>
<dbReference type="EMBL" id="JAXOVC010000005">
    <property type="protein sequence ID" value="KAK4500961.1"/>
    <property type="molecule type" value="Genomic_DNA"/>
</dbReference>
<dbReference type="InterPro" id="IPR050251">
    <property type="entry name" value="HpcH-HpaI_aldolase"/>
</dbReference>
<comment type="caution">
    <text evidence="1">The sequence shown here is derived from an EMBL/GenBank/DDBJ whole genome shotgun (WGS) entry which is preliminary data.</text>
</comment>
<keyword evidence="2" id="KW-1185">Reference proteome</keyword>
<dbReference type="InterPro" id="IPR015813">
    <property type="entry name" value="Pyrv/PenolPyrv_kinase-like_dom"/>
</dbReference>
<dbReference type="Proteomes" id="UP001305779">
    <property type="component" value="Unassembled WGS sequence"/>
</dbReference>
<proteinExistence type="predicted"/>
<dbReference type="SUPFAM" id="SSF51621">
    <property type="entry name" value="Phosphoenolpyruvate/pyruvate domain"/>
    <property type="match status" value="1"/>
</dbReference>
<dbReference type="Gene3D" id="3.20.20.60">
    <property type="entry name" value="Phosphoenolpyruvate-binding domains"/>
    <property type="match status" value="1"/>
</dbReference>
<reference evidence="1 2" key="1">
    <citation type="journal article" date="2023" name="G3 (Bethesda)">
        <title>A chromosome-level genome assembly of Zasmidium syzygii isolated from banana leaves.</title>
        <authorList>
            <person name="van Westerhoven A.C."/>
            <person name="Mehrabi R."/>
            <person name="Talebi R."/>
            <person name="Steentjes M.B.F."/>
            <person name="Corcolon B."/>
            <person name="Chong P.A."/>
            <person name="Kema G.H.J."/>
            <person name="Seidl M.F."/>
        </authorList>
    </citation>
    <scope>NUCLEOTIDE SEQUENCE [LARGE SCALE GENOMIC DNA]</scope>
    <source>
        <strain evidence="1 2">P124</strain>
    </source>
</reference>
<evidence type="ECO:0000313" key="2">
    <source>
        <dbReference type="Proteomes" id="UP001305779"/>
    </source>
</evidence>
<evidence type="ECO:0000313" key="1">
    <source>
        <dbReference type="EMBL" id="KAK4500961.1"/>
    </source>
</evidence>
<name>A0ABR0EI93_ZASCE</name>
<dbReference type="InterPro" id="IPR040442">
    <property type="entry name" value="Pyrv_kinase-like_dom_sf"/>
</dbReference>
<organism evidence="1 2">
    <name type="scientific">Zasmidium cellare</name>
    <name type="common">Wine cellar mold</name>
    <name type="synonym">Racodium cellare</name>
    <dbReference type="NCBI Taxonomy" id="395010"/>
    <lineage>
        <taxon>Eukaryota</taxon>
        <taxon>Fungi</taxon>
        <taxon>Dikarya</taxon>
        <taxon>Ascomycota</taxon>
        <taxon>Pezizomycotina</taxon>
        <taxon>Dothideomycetes</taxon>
        <taxon>Dothideomycetidae</taxon>
        <taxon>Mycosphaerellales</taxon>
        <taxon>Mycosphaerellaceae</taxon>
        <taxon>Zasmidium</taxon>
    </lineage>
</organism>
<dbReference type="PANTHER" id="PTHR30502">
    <property type="entry name" value="2-KETO-3-DEOXY-L-RHAMNONATE ALDOLASE"/>
    <property type="match status" value="1"/>
</dbReference>
<sequence length="61" mass="6455">MVSTADEARSIVQLSKFPPVGVRGQGSPFACFSHGFATPAEYVANANDRLILMAKVETAEA</sequence>
<dbReference type="PANTHER" id="PTHR30502:SF0">
    <property type="entry name" value="PHOSPHOENOLPYRUVATE CARBOXYLASE FAMILY PROTEIN"/>
    <property type="match status" value="1"/>
</dbReference>